<proteinExistence type="predicted"/>
<accession>A0ABW6CVI9</accession>
<evidence type="ECO:0008006" key="4">
    <source>
        <dbReference type="Google" id="ProtNLM"/>
    </source>
</evidence>
<keyword evidence="1" id="KW-0472">Membrane</keyword>
<dbReference type="Proteomes" id="UP001598130">
    <property type="component" value="Unassembled WGS sequence"/>
</dbReference>
<dbReference type="EMBL" id="JAOTJD010000038">
    <property type="protein sequence ID" value="MFD3265716.1"/>
    <property type="molecule type" value="Genomic_DNA"/>
</dbReference>
<evidence type="ECO:0000256" key="1">
    <source>
        <dbReference type="SAM" id="Phobius"/>
    </source>
</evidence>
<keyword evidence="1" id="KW-1133">Transmembrane helix</keyword>
<feature type="transmembrane region" description="Helical" evidence="1">
    <location>
        <begin position="42"/>
        <end position="62"/>
    </location>
</feature>
<reference evidence="2 3" key="1">
    <citation type="submission" date="2022-09" db="EMBL/GenBank/DDBJ databases">
        <title>New species of Phenylobacterium.</title>
        <authorList>
            <person name="Mieszkin S."/>
        </authorList>
    </citation>
    <scope>NUCLEOTIDE SEQUENCE [LARGE SCALE GENOMIC DNA]</scope>
    <source>
        <strain evidence="2 3">HK31-G</strain>
    </source>
</reference>
<sequence length="101" mass="10672">MTRPDDHLAALFANDLPPARDPVFQASVLEAMARRRFQREMVFIAAASLVAAAVLAILWPALQPALHALAQGLAPAGLAIGAAALVVVLASWRPGADLRLR</sequence>
<gene>
    <name evidence="2" type="ORF">OCL97_17295</name>
</gene>
<evidence type="ECO:0000313" key="3">
    <source>
        <dbReference type="Proteomes" id="UP001598130"/>
    </source>
</evidence>
<name>A0ABW6CVI9_9CAUL</name>
<dbReference type="RefSeq" id="WP_377371102.1">
    <property type="nucleotide sequence ID" value="NZ_JAOTJD010000038.1"/>
</dbReference>
<organism evidence="2 3">
    <name type="scientific">Phenylobacterium ferrooxidans</name>
    <dbReference type="NCBI Taxonomy" id="2982689"/>
    <lineage>
        <taxon>Bacteria</taxon>
        <taxon>Pseudomonadati</taxon>
        <taxon>Pseudomonadota</taxon>
        <taxon>Alphaproteobacteria</taxon>
        <taxon>Caulobacterales</taxon>
        <taxon>Caulobacteraceae</taxon>
        <taxon>Phenylobacterium</taxon>
    </lineage>
</organism>
<feature type="transmembrane region" description="Helical" evidence="1">
    <location>
        <begin position="68"/>
        <end position="92"/>
    </location>
</feature>
<keyword evidence="3" id="KW-1185">Reference proteome</keyword>
<evidence type="ECO:0000313" key="2">
    <source>
        <dbReference type="EMBL" id="MFD3265716.1"/>
    </source>
</evidence>
<keyword evidence="1" id="KW-0812">Transmembrane</keyword>
<protein>
    <recommendedName>
        <fullName evidence="4">DUF2157 domain-containing protein</fullName>
    </recommendedName>
</protein>
<comment type="caution">
    <text evidence="2">The sequence shown here is derived from an EMBL/GenBank/DDBJ whole genome shotgun (WGS) entry which is preliminary data.</text>
</comment>